<sequence>MELLVVLAGVGFVCLVTALFVVIARFFAKRWLDENDGSSL</sequence>
<keyword evidence="3" id="KW-1185">Reference proteome</keyword>
<comment type="caution">
    <text evidence="2">The sequence shown here is derived from an EMBL/GenBank/DDBJ whole genome shotgun (WGS) entry which is preliminary data.</text>
</comment>
<accession>A0ABT4RT49</accession>
<keyword evidence="1" id="KW-0812">Transmembrane</keyword>
<feature type="transmembrane region" description="Helical" evidence="1">
    <location>
        <begin position="6"/>
        <end position="28"/>
    </location>
</feature>
<proteinExistence type="predicted"/>
<dbReference type="RefSeq" id="WP_255525664.1">
    <property type="nucleotide sequence ID" value="NZ_JAPCID010000064.1"/>
</dbReference>
<name>A0ABT4RT49_9ACTN</name>
<evidence type="ECO:0000313" key="2">
    <source>
        <dbReference type="EMBL" id="MDA0141757.1"/>
    </source>
</evidence>
<evidence type="ECO:0000256" key="1">
    <source>
        <dbReference type="SAM" id="Phobius"/>
    </source>
</evidence>
<keyword evidence="1" id="KW-1133">Transmembrane helix</keyword>
<dbReference type="EMBL" id="JAPCID010000064">
    <property type="protein sequence ID" value="MDA0141757.1"/>
    <property type="molecule type" value="Genomic_DNA"/>
</dbReference>
<protein>
    <submittedName>
        <fullName evidence="2">Uncharacterized protein</fullName>
    </submittedName>
</protein>
<evidence type="ECO:0000313" key="3">
    <source>
        <dbReference type="Proteomes" id="UP001147700"/>
    </source>
</evidence>
<dbReference type="Proteomes" id="UP001147700">
    <property type="component" value="Unassembled WGS sequence"/>
</dbReference>
<reference evidence="2" key="1">
    <citation type="submission" date="2022-10" db="EMBL/GenBank/DDBJ databases">
        <title>The WGS of Solirubrobacter sp. CPCC 204708.</title>
        <authorList>
            <person name="Jiang Z."/>
        </authorList>
    </citation>
    <scope>NUCLEOTIDE SEQUENCE</scope>
    <source>
        <strain evidence="2">CPCC 204708</strain>
    </source>
</reference>
<keyword evidence="1" id="KW-0472">Membrane</keyword>
<gene>
    <name evidence="2" type="ORF">OJ962_29970</name>
</gene>
<organism evidence="2 3">
    <name type="scientific">Solirubrobacter deserti</name>
    <dbReference type="NCBI Taxonomy" id="2282478"/>
    <lineage>
        <taxon>Bacteria</taxon>
        <taxon>Bacillati</taxon>
        <taxon>Actinomycetota</taxon>
        <taxon>Thermoleophilia</taxon>
        <taxon>Solirubrobacterales</taxon>
        <taxon>Solirubrobacteraceae</taxon>
        <taxon>Solirubrobacter</taxon>
    </lineage>
</organism>